<accession>A0AAX3LF97</accession>
<feature type="region of interest" description="Disordered" evidence="1">
    <location>
        <begin position="150"/>
        <end position="176"/>
    </location>
</feature>
<name>A0AAX3LF97_9ENTR</name>
<dbReference type="Proteomes" id="UP001210538">
    <property type="component" value="Chromosome"/>
</dbReference>
<proteinExistence type="predicted"/>
<dbReference type="RefSeq" id="WP_063930008.1">
    <property type="nucleotide sequence ID" value="NZ_CP116347.1"/>
</dbReference>
<reference evidence="2 3" key="1">
    <citation type="submission" date="2023-01" db="EMBL/GenBank/DDBJ databases">
        <title>Genome sequence resource and annotation of Enterobacter ludwigii, an economically important pathogen of seedling wilt with strawberry.</title>
        <authorList>
            <person name="Xie Y."/>
        </authorList>
    </citation>
    <scope>NUCLEOTIDE SEQUENCE [LARGE SCALE GENOMIC DNA]</scope>
    <source>
        <strain evidence="2 3">CM-TZ4</strain>
    </source>
</reference>
<sequence>MALLPEKIYLVTNPMDLTVVVPSQTILVISFTTSGISTSLDNLQGSTSKEFTLTLELSTAQEMLFCTQITNGLASTFTSEVINPLLFTSEYAQLKRMIEEIDTVIANKIAGGANYSITINNKTLVSESLSSLEAMRDRYVKRANQLFSKMNNMNTSNGGKPIKSMTVFRPKPGSIR</sequence>
<keyword evidence="3" id="KW-1185">Reference proteome</keyword>
<dbReference type="EMBL" id="CP116347">
    <property type="protein sequence ID" value="WCE14726.1"/>
    <property type="molecule type" value="Genomic_DNA"/>
</dbReference>
<organism evidence="2 3">
    <name type="scientific">Enterobacter ludwigii</name>
    <dbReference type="NCBI Taxonomy" id="299767"/>
    <lineage>
        <taxon>Bacteria</taxon>
        <taxon>Pseudomonadati</taxon>
        <taxon>Pseudomonadota</taxon>
        <taxon>Gammaproteobacteria</taxon>
        <taxon>Enterobacterales</taxon>
        <taxon>Enterobacteriaceae</taxon>
        <taxon>Enterobacter</taxon>
        <taxon>Enterobacter cloacae complex</taxon>
    </lineage>
</organism>
<protein>
    <submittedName>
        <fullName evidence="2">Uncharacterized protein</fullName>
    </submittedName>
</protein>
<evidence type="ECO:0000256" key="1">
    <source>
        <dbReference type="SAM" id="MobiDB-lite"/>
    </source>
</evidence>
<evidence type="ECO:0000313" key="2">
    <source>
        <dbReference type="EMBL" id="WCE14726.1"/>
    </source>
</evidence>
<gene>
    <name evidence="2" type="ORF">PHA72_07635</name>
</gene>
<dbReference type="AlphaFoldDB" id="A0AAX3LF97"/>
<evidence type="ECO:0000313" key="3">
    <source>
        <dbReference type="Proteomes" id="UP001210538"/>
    </source>
</evidence>